<feature type="region of interest" description="Phosphopantothenate--cysteine ligase" evidence="3">
    <location>
        <begin position="201"/>
        <end position="410"/>
    </location>
</feature>
<organism evidence="7 8">
    <name type="scientific">Chitinibacter bivalviorum</name>
    <dbReference type="NCBI Taxonomy" id="2739434"/>
    <lineage>
        <taxon>Bacteria</taxon>
        <taxon>Pseudomonadati</taxon>
        <taxon>Pseudomonadota</taxon>
        <taxon>Betaproteobacteria</taxon>
        <taxon>Neisseriales</taxon>
        <taxon>Chitinibacteraceae</taxon>
        <taxon>Chitinibacter</taxon>
    </lineage>
</organism>
<dbReference type="SUPFAM" id="SSF102645">
    <property type="entry name" value="CoaB-like"/>
    <property type="match status" value="1"/>
</dbReference>
<keyword evidence="3 4" id="KW-0436">Ligase</keyword>
<comment type="function">
    <text evidence="3">Catalyzes two sequential steps in the biosynthesis of coenzyme A. In the first step cysteine is conjugated to 4'-phosphopantothenate to form 4-phosphopantothenoylcysteine. In the second step the latter compound is decarboxylated to form 4'-phosphopantotheine.</text>
</comment>
<feature type="domain" description="DNA/pantothenate metabolism flavoprotein C-terminal" evidence="6">
    <location>
        <begin position="197"/>
        <end position="401"/>
    </location>
</feature>
<feature type="region of interest" description="Phosphopantothenoylcysteine decarboxylase" evidence="3">
    <location>
        <begin position="1"/>
        <end position="200"/>
    </location>
</feature>
<dbReference type="PANTHER" id="PTHR14359">
    <property type="entry name" value="HOMO-OLIGOMERIC FLAVIN CONTAINING CYS DECARBOXYLASE FAMILY"/>
    <property type="match status" value="1"/>
</dbReference>
<dbReference type="EMBL" id="CP058627">
    <property type="protein sequence ID" value="QLG87222.1"/>
    <property type="molecule type" value="Genomic_DNA"/>
</dbReference>
<dbReference type="GO" id="GO:0004633">
    <property type="term" value="F:phosphopantothenoylcysteine decarboxylase activity"/>
    <property type="evidence" value="ECO:0007669"/>
    <property type="project" value="UniProtKB-UniRule"/>
</dbReference>
<dbReference type="GO" id="GO:0015937">
    <property type="term" value="P:coenzyme A biosynthetic process"/>
    <property type="evidence" value="ECO:0007669"/>
    <property type="project" value="UniProtKB-UniRule"/>
</dbReference>
<dbReference type="InterPro" id="IPR036551">
    <property type="entry name" value="Flavin_trans-like"/>
</dbReference>
<dbReference type="GO" id="GO:0004632">
    <property type="term" value="F:phosphopantothenate--cysteine ligase activity"/>
    <property type="evidence" value="ECO:0007669"/>
    <property type="project" value="UniProtKB-UniRule"/>
</dbReference>
<feature type="binding site" evidence="3">
    <location>
        <position position="333"/>
    </location>
    <ligand>
        <name>CTP</name>
        <dbReference type="ChEBI" id="CHEBI:37563"/>
    </ligand>
</feature>
<keyword evidence="3" id="KW-0479">Metal-binding</keyword>
<feature type="binding site" evidence="3">
    <location>
        <position position="289"/>
    </location>
    <ligand>
        <name>CTP</name>
        <dbReference type="ChEBI" id="CHEBI:37563"/>
    </ligand>
</feature>
<keyword evidence="3 4" id="KW-0288">FMN</keyword>
<feature type="active site" description="Proton donor" evidence="3">
    <location>
        <position position="169"/>
    </location>
</feature>
<dbReference type="GO" id="GO:0046872">
    <property type="term" value="F:metal ion binding"/>
    <property type="evidence" value="ECO:0007669"/>
    <property type="project" value="UniProtKB-KW"/>
</dbReference>
<comment type="pathway">
    <text evidence="3 4">Cofactor biosynthesis; coenzyme A biosynthesis; CoA from (R)-pantothenate: step 3/5.</text>
</comment>
<keyword evidence="3" id="KW-0460">Magnesium</keyword>
<dbReference type="EC" id="6.3.2.5" evidence="3"/>
<keyword evidence="8" id="KW-1185">Reference proteome</keyword>
<comment type="function">
    <text evidence="4">Catalyzes two steps in the biosynthesis of coenzyme A. In the first step cysteine is conjugated to 4'-phosphopantothenate to form 4-phosphopantothenoylcysteine, in the latter compound is decarboxylated to form 4'-phosphopantotheine.</text>
</comment>
<comment type="pathway">
    <text evidence="3 4">Cofactor biosynthesis; coenzyme A biosynthesis; CoA from (R)-pantothenate: step 2/5.</text>
</comment>
<dbReference type="Gene3D" id="3.40.50.10300">
    <property type="entry name" value="CoaB-like"/>
    <property type="match status" value="1"/>
</dbReference>
<dbReference type="Pfam" id="PF02441">
    <property type="entry name" value="Flavoprotein"/>
    <property type="match status" value="1"/>
</dbReference>
<dbReference type="SUPFAM" id="SSF52507">
    <property type="entry name" value="Homo-oligomeric flavin-containing Cys decarboxylases, HFCD"/>
    <property type="match status" value="1"/>
</dbReference>
<dbReference type="Gene3D" id="3.40.50.1950">
    <property type="entry name" value="Flavin prenyltransferase-like"/>
    <property type="match status" value="1"/>
</dbReference>
<keyword evidence="2 3" id="KW-0456">Lyase</keyword>
<dbReference type="GO" id="GO:0010181">
    <property type="term" value="F:FMN binding"/>
    <property type="evidence" value="ECO:0007669"/>
    <property type="project" value="UniProtKB-UniRule"/>
</dbReference>
<evidence type="ECO:0000256" key="1">
    <source>
        <dbReference type="ARBA" id="ARBA00022793"/>
    </source>
</evidence>
<feature type="binding site" evidence="3">
    <location>
        <position position="347"/>
    </location>
    <ligand>
        <name>CTP</name>
        <dbReference type="ChEBI" id="CHEBI:37563"/>
    </ligand>
</feature>
<dbReference type="GO" id="GO:0071513">
    <property type="term" value="C:phosphopantothenoylcysteine decarboxylase complex"/>
    <property type="evidence" value="ECO:0007669"/>
    <property type="project" value="TreeGrafter"/>
</dbReference>
<dbReference type="InterPro" id="IPR035929">
    <property type="entry name" value="CoaB-like_sf"/>
</dbReference>
<name>A0A7H9BFM0_9NEIS</name>
<comment type="catalytic activity">
    <reaction evidence="3 4">
        <text>(R)-4'-phosphopantothenate + L-cysteine + CTP = N-[(R)-4-phosphopantothenoyl]-L-cysteine + CMP + diphosphate + H(+)</text>
        <dbReference type="Rhea" id="RHEA:19397"/>
        <dbReference type="ChEBI" id="CHEBI:10986"/>
        <dbReference type="ChEBI" id="CHEBI:15378"/>
        <dbReference type="ChEBI" id="CHEBI:33019"/>
        <dbReference type="ChEBI" id="CHEBI:35235"/>
        <dbReference type="ChEBI" id="CHEBI:37563"/>
        <dbReference type="ChEBI" id="CHEBI:59458"/>
        <dbReference type="ChEBI" id="CHEBI:60377"/>
        <dbReference type="EC" id="6.3.2.5"/>
    </reaction>
</comment>
<evidence type="ECO:0000313" key="7">
    <source>
        <dbReference type="EMBL" id="QLG87222.1"/>
    </source>
</evidence>
<keyword evidence="1 3" id="KW-0210">Decarboxylase</keyword>
<evidence type="ECO:0000259" key="6">
    <source>
        <dbReference type="Pfam" id="PF04127"/>
    </source>
</evidence>
<dbReference type="HAMAP" id="MF_02225">
    <property type="entry name" value="CoaBC"/>
    <property type="match status" value="1"/>
</dbReference>
<comment type="similarity">
    <text evidence="3 4">In the C-terminal section; belongs to the PPC synthetase family.</text>
</comment>
<sequence>MILSSRGAQAVSPINQKKIVLGITGGVAAYKSAELTRLLVKAGYDVHVVMTEAATHFVGTVTFQALSGNVVYTDQWDARRPNNMPHIDLTRGAAAVLVAPASADFLAKVANGHCDDLLSTLVAARDCPLLVAPAMNRQMWENAPNQRNIAQLKADGVAILGPGNGEQACGEVGDGRMLEAEQLFEYLEASLQPKLLLGKRVLITAGPTFERIDAVRGITNTSSGKMGYAIAKAAYEAGADVVLVSGETALPTPIGSRRINVQSAQQMQQAVNAEVDQADIFIGVAAVADYYVLNPSEQKIKKDAHILTLELAPNPDILAGITARPNAPFCVGFAAESENLLEYAEAKRLRKKLPLLVANLVQTAMGADHNEVILLDDHGETRLHSAPKIDIARKLMAHIARLYPSIQQDH</sequence>
<dbReference type="InterPro" id="IPR005252">
    <property type="entry name" value="CoaBC"/>
</dbReference>
<dbReference type="Pfam" id="PF04127">
    <property type="entry name" value="DFP"/>
    <property type="match status" value="1"/>
</dbReference>
<dbReference type="UniPathway" id="UPA00241">
    <property type="reaction ID" value="UER00353"/>
</dbReference>
<evidence type="ECO:0000313" key="8">
    <source>
        <dbReference type="Proteomes" id="UP000509597"/>
    </source>
</evidence>
<proteinExistence type="inferred from homology"/>
<evidence type="ECO:0000259" key="5">
    <source>
        <dbReference type="Pfam" id="PF02441"/>
    </source>
</evidence>
<dbReference type="AlphaFoldDB" id="A0A7H9BFM0"/>
<evidence type="ECO:0000256" key="3">
    <source>
        <dbReference type="HAMAP-Rule" id="MF_02225"/>
    </source>
</evidence>
<accession>A0A7H9BFM0</accession>
<dbReference type="Proteomes" id="UP000509597">
    <property type="component" value="Chromosome"/>
</dbReference>
<dbReference type="NCBIfam" id="TIGR00521">
    <property type="entry name" value="coaBC_dfp"/>
    <property type="match status" value="1"/>
</dbReference>
<comment type="cofactor">
    <cofactor evidence="3">
        <name>Mg(2+)</name>
        <dbReference type="ChEBI" id="CHEBI:18420"/>
    </cofactor>
</comment>
<gene>
    <name evidence="3 7" type="primary">coaBC</name>
    <name evidence="7" type="ORF">HQ393_02575</name>
</gene>
<dbReference type="InterPro" id="IPR003382">
    <property type="entry name" value="Flavoprotein"/>
</dbReference>
<protein>
    <recommendedName>
        <fullName evidence="3">Coenzyme A biosynthesis bifunctional protein CoaBC</fullName>
    </recommendedName>
    <alternativeName>
        <fullName evidence="3">DNA/pantothenate metabolism flavoprotein</fullName>
    </alternativeName>
    <alternativeName>
        <fullName evidence="3">Phosphopantothenoylcysteine synthetase/decarboxylase</fullName>
        <shortName evidence="3">PPCS-PPCDC</shortName>
    </alternativeName>
    <domain>
        <recommendedName>
            <fullName evidence="3">Phosphopantothenoylcysteine decarboxylase</fullName>
            <shortName evidence="3">PPC decarboxylase</shortName>
            <shortName evidence="3">PPC-DC</shortName>
            <ecNumber evidence="3">4.1.1.36</ecNumber>
        </recommendedName>
        <alternativeName>
            <fullName evidence="3">CoaC</fullName>
        </alternativeName>
    </domain>
    <domain>
        <recommendedName>
            <fullName evidence="3">Phosphopantothenate--cysteine ligase</fullName>
            <ecNumber evidence="3">6.3.2.5</ecNumber>
        </recommendedName>
        <alternativeName>
            <fullName evidence="3">CoaB</fullName>
        </alternativeName>
        <alternativeName>
            <fullName evidence="3">Phosphopantothenoylcysteine synthetase</fullName>
            <shortName evidence="3">PPC synthetase</shortName>
            <shortName evidence="3">PPC-S</shortName>
        </alternativeName>
    </domain>
</protein>
<keyword evidence="3 4" id="KW-0285">Flavoprotein</keyword>
<feature type="domain" description="Flavoprotein" evidence="5">
    <location>
        <begin position="17"/>
        <end position="186"/>
    </location>
</feature>
<dbReference type="EC" id="4.1.1.36" evidence="3"/>
<comment type="caution">
    <text evidence="3">Lacks conserved residue(s) required for the propagation of feature annotation.</text>
</comment>
<evidence type="ECO:0000256" key="4">
    <source>
        <dbReference type="RuleBase" id="RU364078"/>
    </source>
</evidence>
<feature type="binding site" evidence="3">
    <location>
        <position position="299"/>
    </location>
    <ligand>
        <name>CTP</name>
        <dbReference type="ChEBI" id="CHEBI:37563"/>
    </ligand>
</feature>
<dbReference type="InterPro" id="IPR007085">
    <property type="entry name" value="DNA/pantothenate-metab_flavo_C"/>
</dbReference>
<dbReference type="GO" id="GO:0015941">
    <property type="term" value="P:pantothenate catabolic process"/>
    <property type="evidence" value="ECO:0007669"/>
    <property type="project" value="InterPro"/>
</dbReference>
<keyword evidence="3" id="KW-0511">Multifunctional enzyme</keyword>
<feature type="binding site" evidence="3">
    <location>
        <position position="351"/>
    </location>
    <ligand>
        <name>CTP</name>
        <dbReference type="ChEBI" id="CHEBI:37563"/>
    </ligand>
</feature>
<dbReference type="PANTHER" id="PTHR14359:SF6">
    <property type="entry name" value="PHOSPHOPANTOTHENOYLCYSTEINE DECARBOXYLASE"/>
    <property type="match status" value="1"/>
</dbReference>
<reference evidence="7 8" key="1">
    <citation type="submission" date="2020-07" db="EMBL/GenBank/DDBJ databases">
        <title>Complete genome sequence of Chitinibacter sp. 2T18.</title>
        <authorList>
            <person name="Bae J.-W."/>
            <person name="Choi J.-W."/>
        </authorList>
    </citation>
    <scope>NUCLEOTIDE SEQUENCE [LARGE SCALE GENOMIC DNA]</scope>
    <source>
        <strain evidence="7 8">2T18</strain>
    </source>
</reference>
<evidence type="ECO:0000256" key="2">
    <source>
        <dbReference type="ARBA" id="ARBA00023239"/>
    </source>
</evidence>
<comment type="cofactor">
    <cofactor evidence="3">
        <name>FMN</name>
        <dbReference type="ChEBI" id="CHEBI:58210"/>
    </cofactor>
    <text evidence="3">Binds 1 FMN per subunit.</text>
</comment>
<feature type="binding site" evidence="3">
    <location>
        <begin position="315"/>
        <end position="318"/>
    </location>
    <ligand>
        <name>CTP</name>
        <dbReference type="ChEBI" id="CHEBI:37563"/>
    </ligand>
</feature>
<comment type="similarity">
    <text evidence="3 4">In the N-terminal section; belongs to the HFCD (homo-oligomeric flavin containing Cys decarboxylase) superfamily.</text>
</comment>
<dbReference type="KEGG" id="chiz:HQ393_02575"/>
<comment type="catalytic activity">
    <reaction evidence="3 4">
        <text>N-[(R)-4-phosphopantothenoyl]-L-cysteine + H(+) = (R)-4'-phosphopantetheine + CO2</text>
        <dbReference type="Rhea" id="RHEA:16793"/>
        <dbReference type="ChEBI" id="CHEBI:15378"/>
        <dbReference type="ChEBI" id="CHEBI:16526"/>
        <dbReference type="ChEBI" id="CHEBI:59458"/>
        <dbReference type="ChEBI" id="CHEBI:61723"/>
        <dbReference type="EC" id="4.1.1.36"/>
    </reaction>
</comment>